<keyword evidence="1 5" id="KW-0489">Methyltransferase</keyword>
<dbReference type="SUPFAM" id="SSF53335">
    <property type="entry name" value="S-adenosyl-L-methionine-dependent methyltransferases"/>
    <property type="match status" value="1"/>
</dbReference>
<sequence>MLSESTYATLLLDQVPVAAHSLEAAAARDGNLRTAAHAWWAQSRSEYEPATEWEALARVCLLHWLNRFVFAHYLKKFSSSAQQVDSIGPGLTPSEATGVFAEIIRASDFGTVLGGGIGDEAIGDVAWQSLTDLNSLLRDIKFEDIPPSVGQRILESACAFSRRKAAGQFVTPPALARFLVDLVIDDTHGVFFDPCCGTGTIARAAYDLKVRSGADPRTAISTVWAEDKFSFPVQIASLVLADPLQLGEIHRIFQSDALTLNPGDRIPFRHPFKGTQVDIALPAFDCIASNLPFIRFEDRPVTEITSVEAWLMKTAGAHLDARSDYFAYFPLWTWQLLSPTGQAGFITGNSWLGAAWGDQFRALLQRFYSIRAVIVSGEGRWFDETDVVTSIMLLSRRPEVLDILPSDERTAFATLRVPIDALEDDGLRSQVCDAVLNERTEP</sequence>
<reference evidence="5" key="1">
    <citation type="submission" date="2013-08" db="EMBL/GenBank/DDBJ databases">
        <authorList>
            <person name="Mendez C."/>
            <person name="Richter M."/>
            <person name="Ferrer M."/>
            <person name="Sanchez J."/>
        </authorList>
    </citation>
    <scope>NUCLEOTIDE SEQUENCE</scope>
</reference>
<dbReference type="InterPro" id="IPR029063">
    <property type="entry name" value="SAM-dependent_MTases_sf"/>
</dbReference>
<evidence type="ECO:0000256" key="2">
    <source>
        <dbReference type="ARBA" id="ARBA00022679"/>
    </source>
</evidence>
<dbReference type="GO" id="GO:0008170">
    <property type="term" value="F:N-methyltransferase activity"/>
    <property type="evidence" value="ECO:0007669"/>
    <property type="project" value="InterPro"/>
</dbReference>
<dbReference type="PANTHER" id="PTHR33841:SF5">
    <property type="entry name" value="DNA METHYLASE (MODIFICATION METHYLASE) (METHYLTRANSFERASE)-RELATED"/>
    <property type="match status" value="1"/>
</dbReference>
<evidence type="ECO:0000259" key="4">
    <source>
        <dbReference type="Pfam" id="PF02384"/>
    </source>
</evidence>
<dbReference type="AlphaFoldDB" id="T1BME7"/>
<dbReference type="InterPro" id="IPR050953">
    <property type="entry name" value="N4_N6_ade-DNA_methylase"/>
</dbReference>
<evidence type="ECO:0000256" key="3">
    <source>
        <dbReference type="ARBA" id="ARBA00022691"/>
    </source>
</evidence>
<dbReference type="Gene3D" id="3.40.50.150">
    <property type="entry name" value="Vaccinia Virus protein VP39"/>
    <property type="match status" value="1"/>
</dbReference>
<dbReference type="GO" id="GO:0003677">
    <property type="term" value="F:DNA binding"/>
    <property type="evidence" value="ECO:0007669"/>
    <property type="project" value="InterPro"/>
</dbReference>
<organism evidence="5">
    <name type="scientific">mine drainage metagenome</name>
    <dbReference type="NCBI Taxonomy" id="410659"/>
    <lineage>
        <taxon>unclassified sequences</taxon>
        <taxon>metagenomes</taxon>
        <taxon>ecological metagenomes</taxon>
    </lineage>
</organism>
<name>T1BME7_9ZZZZ</name>
<dbReference type="EMBL" id="AUZY01002955">
    <property type="protein sequence ID" value="EQD70962.1"/>
    <property type="molecule type" value="Genomic_DNA"/>
</dbReference>
<keyword evidence="2" id="KW-0808">Transferase</keyword>
<accession>T1BME7</accession>
<feature type="non-terminal residue" evidence="5">
    <location>
        <position position="442"/>
    </location>
</feature>
<keyword evidence="3" id="KW-0949">S-adenosyl-L-methionine</keyword>
<dbReference type="PRINTS" id="PR00507">
    <property type="entry name" value="N12N6MTFRASE"/>
</dbReference>
<dbReference type="Pfam" id="PF02384">
    <property type="entry name" value="N6_Mtase"/>
    <property type="match status" value="1"/>
</dbReference>
<dbReference type="PANTHER" id="PTHR33841">
    <property type="entry name" value="DNA METHYLTRANSFERASE YEEA-RELATED"/>
    <property type="match status" value="1"/>
</dbReference>
<protein>
    <submittedName>
        <fullName evidence="5">N-6 DNA methylase</fullName>
    </submittedName>
</protein>
<dbReference type="GO" id="GO:0032259">
    <property type="term" value="P:methylation"/>
    <property type="evidence" value="ECO:0007669"/>
    <property type="project" value="UniProtKB-KW"/>
</dbReference>
<gene>
    <name evidence="5" type="ORF">B1B_04715</name>
</gene>
<evidence type="ECO:0000313" key="5">
    <source>
        <dbReference type="EMBL" id="EQD70962.1"/>
    </source>
</evidence>
<feature type="domain" description="DNA methylase adenine-specific" evidence="4">
    <location>
        <begin position="159"/>
        <end position="398"/>
    </location>
</feature>
<dbReference type="InterPro" id="IPR003356">
    <property type="entry name" value="DNA_methylase_A-5"/>
</dbReference>
<comment type="caution">
    <text evidence="5">The sequence shown here is derived from an EMBL/GenBank/DDBJ whole genome shotgun (WGS) entry which is preliminary data.</text>
</comment>
<evidence type="ECO:0000256" key="1">
    <source>
        <dbReference type="ARBA" id="ARBA00022603"/>
    </source>
</evidence>
<proteinExistence type="predicted"/>
<reference evidence="5" key="2">
    <citation type="journal article" date="2014" name="ISME J.">
        <title>Microbial stratification in low pH oxic and suboxic macroscopic growths along an acid mine drainage.</title>
        <authorList>
            <person name="Mendez-Garcia C."/>
            <person name="Mesa V."/>
            <person name="Sprenger R.R."/>
            <person name="Richter M."/>
            <person name="Diez M.S."/>
            <person name="Solano J."/>
            <person name="Bargiela R."/>
            <person name="Golyshina O.V."/>
            <person name="Manteca A."/>
            <person name="Ramos J.L."/>
            <person name="Gallego J.R."/>
            <person name="Llorente I."/>
            <person name="Martins Dos Santos V.A."/>
            <person name="Jensen O.N."/>
            <person name="Pelaez A.I."/>
            <person name="Sanchez J."/>
            <person name="Ferrer M."/>
        </authorList>
    </citation>
    <scope>NUCLEOTIDE SEQUENCE</scope>
</reference>